<dbReference type="AlphaFoldDB" id="A0A2J6Q510"/>
<organism evidence="3 4">
    <name type="scientific">Hyaloscypha hepaticicola</name>
    <dbReference type="NCBI Taxonomy" id="2082293"/>
    <lineage>
        <taxon>Eukaryota</taxon>
        <taxon>Fungi</taxon>
        <taxon>Dikarya</taxon>
        <taxon>Ascomycota</taxon>
        <taxon>Pezizomycotina</taxon>
        <taxon>Leotiomycetes</taxon>
        <taxon>Helotiales</taxon>
        <taxon>Hyaloscyphaceae</taxon>
        <taxon>Hyaloscypha</taxon>
    </lineage>
</organism>
<evidence type="ECO:0000256" key="1">
    <source>
        <dbReference type="SAM" id="Phobius"/>
    </source>
</evidence>
<sequence length="74" mass="8297">MVLLASLYLFKPAFVSAVLIPNLVLCTEIAPPWVANPSGHGTWDLLYSCTFTIFLYIYTTINLNIPPEGSNFRF</sequence>
<keyword evidence="1" id="KW-0472">Membrane</keyword>
<dbReference type="Proteomes" id="UP000235672">
    <property type="component" value="Unassembled WGS sequence"/>
</dbReference>
<proteinExistence type="predicted"/>
<keyword evidence="4" id="KW-1185">Reference proteome</keyword>
<reference evidence="3 4" key="1">
    <citation type="submission" date="2016-05" db="EMBL/GenBank/DDBJ databases">
        <title>A degradative enzymes factory behind the ericoid mycorrhizal symbiosis.</title>
        <authorList>
            <consortium name="DOE Joint Genome Institute"/>
            <person name="Martino E."/>
            <person name="Morin E."/>
            <person name="Grelet G."/>
            <person name="Kuo A."/>
            <person name="Kohler A."/>
            <person name="Daghino S."/>
            <person name="Barry K."/>
            <person name="Choi C."/>
            <person name="Cichocki N."/>
            <person name="Clum A."/>
            <person name="Copeland A."/>
            <person name="Hainaut M."/>
            <person name="Haridas S."/>
            <person name="Labutti K."/>
            <person name="Lindquist E."/>
            <person name="Lipzen A."/>
            <person name="Khouja H.-R."/>
            <person name="Murat C."/>
            <person name="Ohm R."/>
            <person name="Olson A."/>
            <person name="Spatafora J."/>
            <person name="Veneault-Fourrey C."/>
            <person name="Henrissat B."/>
            <person name="Grigoriev I."/>
            <person name="Martin F."/>
            <person name="Perotto S."/>
        </authorList>
    </citation>
    <scope>NUCLEOTIDE SEQUENCE [LARGE SCALE GENOMIC DNA]</scope>
    <source>
        <strain evidence="3 4">UAMH 7357</strain>
    </source>
</reference>
<evidence type="ECO:0000256" key="2">
    <source>
        <dbReference type="SAM" id="SignalP"/>
    </source>
</evidence>
<protein>
    <submittedName>
        <fullName evidence="3">Uncharacterized protein</fullName>
    </submittedName>
</protein>
<accession>A0A2J6Q510</accession>
<keyword evidence="2" id="KW-0732">Signal</keyword>
<feature type="chain" id="PRO_5014460991" evidence="2">
    <location>
        <begin position="18"/>
        <end position="74"/>
    </location>
</feature>
<dbReference type="EMBL" id="KZ613481">
    <property type="protein sequence ID" value="PMD21375.1"/>
    <property type="molecule type" value="Genomic_DNA"/>
</dbReference>
<keyword evidence="1" id="KW-0812">Transmembrane</keyword>
<evidence type="ECO:0000313" key="3">
    <source>
        <dbReference type="EMBL" id="PMD21375.1"/>
    </source>
</evidence>
<keyword evidence="1" id="KW-1133">Transmembrane helix</keyword>
<gene>
    <name evidence="3" type="ORF">NA56DRAFT_125637</name>
</gene>
<feature type="transmembrane region" description="Helical" evidence="1">
    <location>
        <begin position="45"/>
        <end position="65"/>
    </location>
</feature>
<dbReference type="STRING" id="1745343.A0A2J6Q510"/>
<name>A0A2J6Q510_9HELO</name>
<evidence type="ECO:0000313" key="4">
    <source>
        <dbReference type="Proteomes" id="UP000235672"/>
    </source>
</evidence>
<feature type="signal peptide" evidence="2">
    <location>
        <begin position="1"/>
        <end position="17"/>
    </location>
</feature>